<dbReference type="SMART" id="SM00855">
    <property type="entry name" value="PGAM"/>
    <property type="match status" value="1"/>
</dbReference>
<dbReference type="GO" id="GO:0006167">
    <property type="term" value="P:AMP biosynthetic process"/>
    <property type="evidence" value="ECO:0007669"/>
    <property type="project" value="TreeGrafter"/>
</dbReference>
<dbReference type="CDD" id="cd07067">
    <property type="entry name" value="HP_PGM_like"/>
    <property type="match status" value="1"/>
</dbReference>
<protein>
    <submittedName>
        <fullName evidence="3">Unannotated protein</fullName>
    </submittedName>
</protein>
<evidence type="ECO:0000259" key="2">
    <source>
        <dbReference type="PROSITE" id="PS51462"/>
    </source>
</evidence>
<dbReference type="SUPFAM" id="SSF53254">
    <property type="entry name" value="Phosphoglycerate mutase-like"/>
    <property type="match status" value="1"/>
</dbReference>
<dbReference type="GO" id="GO:0006754">
    <property type="term" value="P:ATP biosynthetic process"/>
    <property type="evidence" value="ECO:0007669"/>
    <property type="project" value="TreeGrafter"/>
</dbReference>
<dbReference type="InterPro" id="IPR020084">
    <property type="entry name" value="NUDIX_hydrolase_CS"/>
</dbReference>
<dbReference type="PROSITE" id="PS51462">
    <property type="entry name" value="NUDIX"/>
    <property type="match status" value="1"/>
</dbReference>
<proteinExistence type="predicted"/>
<dbReference type="Pfam" id="PF00293">
    <property type="entry name" value="NUDIX"/>
    <property type="match status" value="1"/>
</dbReference>
<reference evidence="3" key="1">
    <citation type="submission" date="2020-05" db="EMBL/GenBank/DDBJ databases">
        <authorList>
            <person name="Chiriac C."/>
            <person name="Salcher M."/>
            <person name="Ghai R."/>
            <person name="Kavagutti S V."/>
        </authorList>
    </citation>
    <scope>NUCLEOTIDE SEQUENCE</scope>
</reference>
<dbReference type="AlphaFoldDB" id="A0A6J5YXW1"/>
<dbReference type="PROSITE" id="PS00893">
    <property type="entry name" value="NUDIX_BOX"/>
    <property type="match status" value="1"/>
</dbReference>
<dbReference type="InterPro" id="IPR013078">
    <property type="entry name" value="His_Pase_superF_clade-1"/>
</dbReference>
<keyword evidence="1" id="KW-0378">Hydrolase</keyword>
<dbReference type="PANTHER" id="PTHR21340">
    <property type="entry name" value="DIADENOSINE 5,5-P1,P4-TETRAPHOSPHATE PYROPHOSPHOHYDROLASE MUTT"/>
    <property type="match status" value="1"/>
</dbReference>
<feature type="domain" description="Nudix hydrolase" evidence="2">
    <location>
        <begin position="4"/>
        <end position="130"/>
    </location>
</feature>
<sequence length="305" mass="34198">MVANSIIAAGAVVVRGTGDDREYLIIHREHRSDWTFPKGKLDPGEHILAAAIREVREETGFAVVLSGSLPTQMYLVKGFYKYCHYWLAHIVGGEFVPNQEVDEIRWCNYKQARKLLTYAHDMEVLDAANSAVLTSTFIVLRHAQATKRAEWLQSTINVEELDTNRPLTGIGRIQSFNIASALAAYGVTKLNTSDSKRCQETLSPYAGIRGLPISLEPDISEEHFETNPEATTIRTKSLLNEPSATVLCTHRPVLPKIMETLNSSFTYNSSENTDFSPVLTPGSFVVFHRDPSKLNRLVQVERHIR</sequence>
<dbReference type="InterPro" id="IPR000086">
    <property type="entry name" value="NUDIX_hydrolase_dom"/>
</dbReference>
<dbReference type="InterPro" id="IPR029033">
    <property type="entry name" value="His_PPase_superfam"/>
</dbReference>
<organism evidence="3">
    <name type="scientific">freshwater metagenome</name>
    <dbReference type="NCBI Taxonomy" id="449393"/>
    <lineage>
        <taxon>unclassified sequences</taxon>
        <taxon>metagenomes</taxon>
        <taxon>ecological metagenomes</taxon>
    </lineage>
</organism>
<evidence type="ECO:0000256" key="1">
    <source>
        <dbReference type="ARBA" id="ARBA00022801"/>
    </source>
</evidence>
<dbReference type="CDD" id="cd03673">
    <property type="entry name" value="NUDIX_Ap6A_hydrolase"/>
    <property type="match status" value="1"/>
</dbReference>
<dbReference type="Pfam" id="PF00300">
    <property type="entry name" value="His_Phos_1"/>
    <property type="match status" value="1"/>
</dbReference>
<dbReference type="GO" id="GO:0004081">
    <property type="term" value="F:bis(5'-nucleosyl)-tetraphosphatase (asymmetrical) activity"/>
    <property type="evidence" value="ECO:0007669"/>
    <property type="project" value="TreeGrafter"/>
</dbReference>
<dbReference type="InterPro" id="IPR051325">
    <property type="entry name" value="Nudix_hydrolase_domain"/>
</dbReference>
<dbReference type="SUPFAM" id="SSF55811">
    <property type="entry name" value="Nudix"/>
    <property type="match status" value="1"/>
</dbReference>
<dbReference type="Gene3D" id="3.40.50.1240">
    <property type="entry name" value="Phosphoglycerate mutase-like"/>
    <property type="match status" value="1"/>
</dbReference>
<dbReference type="PANTHER" id="PTHR21340:SF0">
    <property type="entry name" value="BIS(5'-NUCLEOSYL)-TETRAPHOSPHATASE [ASYMMETRICAL]"/>
    <property type="match status" value="1"/>
</dbReference>
<name>A0A6J5YXW1_9ZZZZ</name>
<dbReference type="InterPro" id="IPR020476">
    <property type="entry name" value="Nudix_hydrolase"/>
</dbReference>
<gene>
    <name evidence="3" type="ORF">UFOPK3770_00524</name>
</gene>
<dbReference type="PRINTS" id="PR00502">
    <property type="entry name" value="NUDIXFAMILY"/>
</dbReference>
<accession>A0A6J5YXW1</accession>
<dbReference type="InterPro" id="IPR015797">
    <property type="entry name" value="NUDIX_hydrolase-like_dom_sf"/>
</dbReference>
<dbReference type="EMBL" id="CAESAJ010000040">
    <property type="protein sequence ID" value="CAB4335355.1"/>
    <property type="molecule type" value="Genomic_DNA"/>
</dbReference>
<evidence type="ECO:0000313" key="3">
    <source>
        <dbReference type="EMBL" id="CAB4335355.1"/>
    </source>
</evidence>
<dbReference type="Gene3D" id="3.90.79.10">
    <property type="entry name" value="Nucleoside Triphosphate Pyrophosphohydrolase"/>
    <property type="match status" value="1"/>
</dbReference>